<dbReference type="CDD" id="cd22926">
    <property type="entry name" value="HFD_SPT3"/>
    <property type="match status" value="1"/>
</dbReference>
<organism evidence="7 8">
    <name type="scientific">Cryomyces antarcticus</name>
    <dbReference type="NCBI Taxonomy" id="329879"/>
    <lineage>
        <taxon>Eukaryota</taxon>
        <taxon>Fungi</taxon>
        <taxon>Dikarya</taxon>
        <taxon>Ascomycota</taxon>
        <taxon>Pezizomycotina</taxon>
        <taxon>Dothideomycetes</taxon>
        <taxon>Dothideomycetes incertae sedis</taxon>
        <taxon>Cryomyces</taxon>
    </lineage>
</organism>
<dbReference type="PANTHER" id="PTHR11380">
    <property type="entry name" value="TRANSCRIPTION INITIATION FACTOR TFIID/SUPT3-RELATED"/>
    <property type="match status" value="1"/>
</dbReference>
<dbReference type="Gene3D" id="1.10.20.10">
    <property type="entry name" value="Histone, subunit A"/>
    <property type="match status" value="1"/>
</dbReference>
<evidence type="ECO:0000256" key="4">
    <source>
        <dbReference type="ARBA" id="ARBA00023242"/>
    </source>
</evidence>
<name>A0ABR0K953_9PEZI</name>
<sequence length="241" mass="27116">MADKTAKYRTEIQQKDSGLRPSSNLTRYSFVEFSVPCLLRVLERSLQQLLHHAAFFHFASSSFYASRAVTPEELIRALLFPQTYPYSTHIASVVAEMPSFRAYLSDITPPDHSRDLPDFFDLESRSTFRVRLTETIEKMMFVSGETSEAAPETLSMIEGIVQQQVIEMLTRSTALAARRGVRSISTDDLIFLIRHDKAKVSRLRTFLSWKDVRKNVKDSEDKAGDGGADFNADDPLPGGGA</sequence>
<accession>A0ABR0K953</accession>
<dbReference type="Pfam" id="PF02269">
    <property type="entry name" value="TFIID-18kDa"/>
    <property type="match status" value="1"/>
</dbReference>
<evidence type="ECO:0000313" key="8">
    <source>
        <dbReference type="Proteomes" id="UP001357485"/>
    </source>
</evidence>
<feature type="non-terminal residue" evidence="7">
    <location>
        <position position="241"/>
    </location>
</feature>
<evidence type="ECO:0000256" key="6">
    <source>
        <dbReference type="SAM" id="MobiDB-lite"/>
    </source>
</evidence>
<dbReference type="PANTHER" id="PTHR11380:SF16">
    <property type="entry name" value="TRANSCRIPTION INITIATION PROTEIN SPT3 HOMOLOG"/>
    <property type="match status" value="1"/>
</dbReference>
<protein>
    <submittedName>
        <fullName evidence="7">Uncharacterized protein</fullName>
    </submittedName>
</protein>
<evidence type="ECO:0000313" key="7">
    <source>
        <dbReference type="EMBL" id="KAK5092281.1"/>
    </source>
</evidence>
<evidence type="ECO:0000256" key="5">
    <source>
        <dbReference type="ARBA" id="ARBA00061274"/>
    </source>
</evidence>
<proteinExistence type="inferred from homology"/>
<dbReference type="EMBL" id="JAVRRA010026327">
    <property type="protein sequence ID" value="KAK5092281.1"/>
    <property type="molecule type" value="Genomic_DNA"/>
</dbReference>
<keyword evidence="2" id="KW-0805">Transcription regulation</keyword>
<comment type="similarity">
    <text evidence="5">Belongs to the SPT3 family.</text>
</comment>
<gene>
    <name evidence="7" type="ORF">LTR16_007749</name>
</gene>
<evidence type="ECO:0000256" key="2">
    <source>
        <dbReference type="ARBA" id="ARBA00023015"/>
    </source>
</evidence>
<comment type="subcellular location">
    <subcellularLocation>
        <location evidence="1">Nucleus</location>
    </subcellularLocation>
</comment>
<dbReference type="SUPFAM" id="SSF47113">
    <property type="entry name" value="Histone-fold"/>
    <property type="match status" value="1"/>
</dbReference>
<keyword evidence="8" id="KW-1185">Reference proteome</keyword>
<keyword evidence="3" id="KW-0804">Transcription</keyword>
<dbReference type="InterPro" id="IPR009072">
    <property type="entry name" value="Histone-fold"/>
</dbReference>
<feature type="region of interest" description="Disordered" evidence="6">
    <location>
        <begin position="216"/>
        <end position="241"/>
    </location>
</feature>
<evidence type="ECO:0000256" key="3">
    <source>
        <dbReference type="ARBA" id="ARBA00023163"/>
    </source>
</evidence>
<dbReference type="InterPro" id="IPR003195">
    <property type="entry name" value="TFIID_TAF13"/>
</dbReference>
<comment type="caution">
    <text evidence="7">The sequence shown here is derived from an EMBL/GenBank/DDBJ whole genome shotgun (WGS) entry which is preliminary data.</text>
</comment>
<evidence type="ECO:0000256" key="1">
    <source>
        <dbReference type="ARBA" id="ARBA00004123"/>
    </source>
</evidence>
<keyword evidence="4" id="KW-0539">Nucleus</keyword>
<dbReference type="Proteomes" id="UP001357485">
    <property type="component" value="Unassembled WGS sequence"/>
</dbReference>
<reference evidence="7 8" key="1">
    <citation type="submission" date="2023-08" db="EMBL/GenBank/DDBJ databases">
        <title>Black Yeasts Isolated from many extreme environments.</title>
        <authorList>
            <person name="Coleine C."/>
            <person name="Stajich J.E."/>
            <person name="Selbmann L."/>
        </authorList>
    </citation>
    <scope>NUCLEOTIDE SEQUENCE [LARGE SCALE GENOMIC DNA]</scope>
    <source>
        <strain evidence="7 8">CCFEE 536</strain>
    </source>
</reference>